<evidence type="ECO:0000313" key="15">
    <source>
        <dbReference type="EMBL" id="EHH25661.1"/>
    </source>
</evidence>
<evidence type="ECO:0000259" key="14">
    <source>
        <dbReference type="PROSITE" id="PS50835"/>
    </source>
</evidence>
<evidence type="ECO:0000256" key="13">
    <source>
        <dbReference type="SAM" id="SignalP"/>
    </source>
</evidence>
<evidence type="ECO:0000256" key="3">
    <source>
        <dbReference type="ARBA" id="ARBA00022475"/>
    </source>
</evidence>
<dbReference type="SUPFAM" id="SSF48726">
    <property type="entry name" value="Immunoglobulin"/>
    <property type="match status" value="1"/>
</dbReference>
<comment type="subunit">
    <text evidence="11">Immunoglobulins are composed of two identical heavy chains and two identical light chains; disulfide-linked.</text>
</comment>
<dbReference type="InterPro" id="IPR003599">
    <property type="entry name" value="Ig_sub"/>
</dbReference>
<sequence length="133" mass="14231">MAWTLLLLQFLLQFLLTCCPGSNSQAVVTQEPSLTVSPGGTVTLTCGSSTGAVTSGNYPHWFQQKPGQAPRGLIYNTNSKHSWTPARFSGSLAGGKAALTLSGAQPEDEAEYYCLLYYSGAQHSDRLIRGTKT</sequence>
<feature type="chain" id="PRO_5003509593" description="Ig-like domain-containing protein" evidence="13">
    <location>
        <begin position="25"/>
        <end position="133"/>
    </location>
</feature>
<organism evidence="15 16">
    <name type="scientific">Macaca mulatta</name>
    <name type="common">Rhesus macaque</name>
    <dbReference type="NCBI Taxonomy" id="9544"/>
    <lineage>
        <taxon>Eukaryota</taxon>
        <taxon>Metazoa</taxon>
        <taxon>Chordata</taxon>
        <taxon>Craniata</taxon>
        <taxon>Vertebrata</taxon>
        <taxon>Euteleostomi</taxon>
        <taxon>Mammalia</taxon>
        <taxon>Eutheria</taxon>
        <taxon>Euarchontoglires</taxon>
        <taxon>Primates</taxon>
        <taxon>Haplorrhini</taxon>
        <taxon>Catarrhini</taxon>
        <taxon>Cercopithecidae</taxon>
        <taxon>Cercopithecinae</taxon>
        <taxon>Macaca</taxon>
    </lineage>
</organism>
<evidence type="ECO:0000256" key="10">
    <source>
        <dbReference type="ARBA" id="ARBA00023319"/>
    </source>
</evidence>
<dbReference type="GO" id="GO:0002250">
    <property type="term" value="P:adaptive immune response"/>
    <property type="evidence" value="ECO:0007669"/>
    <property type="project" value="UniProtKB-KW"/>
</dbReference>
<dbReference type="GO" id="GO:0005886">
    <property type="term" value="C:plasma membrane"/>
    <property type="evidence" value="ECO:0007669"/>
    <property type="project" value="UniProtKB-SubCell"/>
</dbReference>
<dbReference type="SMART" id="SM00406">
    <property type="entry name" value="IGv"/>
    <property type="match status" value="1"/>
</dbReference>
<dbReference type="FunFam" id="2.60.40.10:FF:001479">
    <property type="entry name" value="Immunoglobulin lambda variable 7-43"/>
    <property type="match status" value="1"/>
</dbReference>
<evidence type="ECO:0000256" key="4">
    <source>
        <dbReference type="ARBA" id="ARBA00022525"/>
    </source>
</evidence>
<evidence type="ECO:0000313" key="16">
    <source>
        <dbReference type="Proteomes" id="UP000013456"/>
    </source>
</evidence>
<dbReference type="EMBL" id="JH293256">
    <property type="protein sequence ID" value="EHH25661.1"/>
    <property type="molecule type" value="Genomic_DNA"/>
</dbReference>
<feature type="signal peptide" evidence="13">
    <location>
        <begin position="1"/>
        <end position="24"/>
    </location>
</feature>
<dbReference type="InterPro" id="IPR013783">
    <property type="entry name" value="Ig-like_fold"/>
</dbReference>
<evidence type="ECO:0000256" key="6">
    <source>
        <dbReference type="ARBA" id="ARBA00022859"/>
    </source>
</evidence>
<dbReference type="GO" id="GO:0005576">
    <property type="term" value="C:extracellular region"/>
    <property type="evidence" value="ECO:0007669"/>
    <property type="project" value="UniProtKB-SubCell"/>
</dbReference>
<keyword evidence="7" id="KW-1064">Adaptive immunity</keyword>
<dbReference type="InterPro" id="IPR007110">
    <property type="entry name" value="Ig-like_dom"/>
</dbReference>
<keyword evidence="6" id="KW-0391">Immunity</keyword>
<name>G8F212_MACMU</name>
<evidence type="ECO:0000256" key="9">
    <source>
        <dbReference type="ARBA" id="ARBA00023157"/>
    </source>
</evidence>
<keyword evidence="9" id="KW-1015">Disulfide bond</keyword>
<dbReference type="InterPro" id="IPR013106">
    <property type="entry name" value="Ig_V-set"/>
</dbReference>
<dbReference type="InterPro" id="IPR036179">
    <property type="entry name" value="Ig-like_dom_sf"/>
</dbReference>
<gene>
    <name evidence="15" type="ORF">EGK_21578</name>
</gene>
<dbReference type="Gene3D" id="2.60.40.10">
    <property type="entry name" value="Immunoglobulins"/>
    <property type="match status" value="1"/>
</dbReference>
<evidence type="ECO:0000256" key="8">
    <source>
        <dbReference type="ARBA" id="ARBA00023136"/>
    </source>
</evidence>
<dbReference type="Pfam" id="PF07686">
    <property type="entry name" value="V-set"/>
    <property type="match status" value="1"/>
</dbReference>
<keyword evidence="4" id="KW-0964">Secreted</keyword>
<keyword evidence="5 13" id="KW-0732">Signal</keyword>
<evidence type="ECO:0000256" key="2">
    <source>
        <dbReference type="ARBA" id="ARBA00004613"/>
    </source>
</evidence>
<keyword evidence="3" id="KW-1003">Cell membrane</keyword>
<proteinExistence type="predicted"/>
<reference evidence="15 16" key="1">
    <citation type="journal article" date="2011" name="Nat. Biotechnol.">
        <title>Genome sequencing and comparison of two nonhuman primate animal models, the cynomolgus and Chinese rhesus macaques.</title>
        <authorList>
            <person name="Yan G."/>
            <person name="Zhang G."/>
            <person name="Fang X."/>
            <person name="Zhang Y."/>
            <person name="Li C."/>
            <person name="Ling F."/>
            <person name="Cooper D.N."/>
            <person name="Li Q."/>
            <person name="Li Y."/>
            <person name="van Gool A.J."/>
            <person name="Du H."/>
            <person name="Chen J."/>
            <person name="Chen R."/>
            <person name="Zhang P."/>
            <person name="Huang Z."/>
            <person name="Thompson J.R."/>
            <person name="Meng Y."/>
            <person name="Bai Y."/>
            <person name="Wang J."/>
            <person name="Zhuo M."/>
            <person name="Wang T."/>
            <person name="Huang Y."/>
            <person name="Wei L."/>
            <person name="Li J."/>
            <person name="Wang Z."/>
            <person name="Hu H."/>
            <person name="Yang P."/>
            <person name="Le L."/>
            <person name="Stenson P.D."/>
            <person name="Li B."/>
            <person name="Liu X."/>
            <person name="Ball E.V."/>
            <person name="An N."/>
            <person name="Huang Q."/>
            <person name="Zhang Y."/>
            <person name="Fan W."/>
            <person name="Zhang X."/>
            <person name="Li Y."/>
            <person name="Wang W."/>
            <person name="Katze M.G."/>
            <person name="Su B."/>
            <person name="Nielsen R."/>
            <person name="Yang H."/>
            <person name="Wang J."/>
            <person name="Wang X."/>
            <person name="Wang J."/>
        </authorList>
    </citation>
    <scope>NUCLEOTIDE SEQUENCE [LARGE SCALE GENOMIC DNA]</scope>
    <source>
        <strain evidence="15 16">CR-5</strain>
    </source>
</reference>
<dbReference type="PANTHER" id="PTHR23267">
    <property type="entry name" value="IMMUNOGLOBULIN LIGHT CHAIN"/>
    <property type="match status" value="1"/>
</dbReference>
<dbReference type="AlphaFoldDB" id="G8F212"/>
<evidence type="ECO:0000256" key="5">
    <source>
        <dbReference type="ARBA" id="ARBA00022729"/>
    </source>
</evidence>
<feature type="domain" description="Ig-like" evidence="14">
    <location>
        <begin position="20"/>
        <end position="128"/>
    </location>
</feature>
<dbReference type="SMART" id="SM00409">
    <property type="entry name" value="IG"/>
    <property type="match status" value="1"/>
</dbReference>
<keyword evidence="10" id="KW-0393">Immunoglobulin domain</keyword>
<evidence type="ECO:0000256" key="12">
    <source>
        <dbReference type="ARBA" id="ARBA00043265"/>
    </source>
</evidence>
<evidence type="ECO:0000256" key="7">
    <source>
        <dbReference type="ARBA" id="ARBA00023130"/>
    </source>
</evidence>
<comment type="subcellular location">
    <subcellularLocation>
        <location evidence="1">Cell membrane</location>
    </subcellularLocation>
    <subcellularLocation>
        <location evidence="2">Secreted</location>
    </subcellularLocation>
</comment>
<dbReference type="Proteomes" id="UP000013456">
    <property type="component" value="Unassembled WGS sequence"/>
</dbReference>
<dbReference type="GO" id="GO:0019814">
    <property type="term" value="C:immunoglobulin complex"/>
    <property type="evidence" value="ECO:0007669"/>
    <property type="project" value="UniProtKB-KW"/>
</dbReference>
<dbReference type="PROSITE" id="PS50835">
    <property type="entry name" value="IG_LIKE"/>
    <property type="match status" value="1"/>
</dbReference>
<evidence type="ECO:0000256" key="1">
    <source>
        <dbReference type="ARBA" id="ARBA00004236"/>
    </source>
</evidence>
<dbReference type="InterPro" id="IPR050150">
    <property type="entry name" value="IgV_Light_Chain"/>
</dbReference>
<keyword evidence="12" id="KW-1280">Immunoglobulin</keyword>
<accession>G8F212</accession>
<evidence type="ECO:0000256" key="11">
    <source>
        <dbReference type="ARBA" id="ARBA00038737"/>
    </source>
</evidence>
<keyword evidence="8" id="KW-0472">Membrane</keyword>
<protein>
    <recommendedName>
        <fullName evidence="14">Ig-like domain-containing protein</fullName>
    </recommendedName>
</protein>